<reference evidence="1 2" key="1">
    <citation type="submission" date="2023-01" db="EMBL/GenBank/DDBJ databases">
        <title>Analysis of 21 Apiospora genomes using comparative genomics revels a genus with tremendous synthesis potential of carbohydrate active enzymes and secondary metabolites.</title>
        <authorList>
            <person name="Sorensen T."/>
        </authorList>
    </citation>
    <scope>NUCLEOTIDE SEQUENCE [LARGE SCALE GENOMIC DNA]</scope>
    <source>
        <strain evidence="1 2">CBS 33761</strain>
    </source>
</reference>
<accession>A0ABR1SC87</accession>
<protein>
    <submittedName>
        <fullName evidence="1">Fatty acyl-CoA reductase 2</fullName>
    </submittedName>
</protein>
<keyword evidence="2" id="KW-1185">Reference proteome</keyword>
<evidence type="ECO:0000313" key="2">
    <source>
        <dbReference type="Proteomes" id="UP001444661"/>
    </source>
</evidence>
<organism evidence="1 2">
    <name type="scientific">Apiospora rasikravindrae</name>
    <dbReference type="NCBI Taxonomy" id="990691"/>
    <lineage>
        <taxon>Eukaryota</taxon>
        <taxon>Fungi</taxon>
        <taxon>Dikarya</taxon>
        <taxon>Ascomycota</taxon>
        <taxon>Pezizomycotina</taxon>
        <taxon>Sordariomycetes</taxon>
        <taxon>Xylariomycetidae</taxon>
        <taxon>Amphisphaeriales</taxon>
        <taxon>Apiosporaceae</taxon>
        <taxon>Apiospora</taxon>
    </lineage>
</organism>
<comment type="caution">
    <text evidence="1">The sequence shown here is derived from an EMBL/GenBank/DDBJ whole genome shotgun (WGS) entry which is preliminary data.</text>
</comment>
<gene>
    <name evidence="1" type="ORF">PG993_010771</name>
</gene>
<dbReference type="Proteomes" id="UP001444661">
    <property type="component" value="Unassembled WGS sequence"/>
</dbReference>
<proteinExistence type="predicted"/>
<dbReference type="EMBL" id="JAQQWK010000010">
    <property type="protein sequence ID" value="KAK8029480.1"/>
    <property type="molecule type" value="Genomic_DNA"/>
</dbReference>
<name>A0ABR1SC87_9PEZI</name>
<sequence>MARNVFTSDRSQKECKIARFYRVGTRDWWFCTLRSAGLDSTGPLGLSPQGHDPDTYVRDRLTQVMRSVPKDMFRESEDGGPLLKTSRL</sequence>
<evidence type="ECO:0000313" key="1">
    <source>
        <dbReference type="EMBL" id="KAK8029480.1"/>
    </source>
</evidence>